<evidence type="ECO:0000259" key="2">
    <source>
        <dbReference type="PROSITE" id="PS50191"/>
    </source>
</evidence>
<name>A0A9K3LZP6_9STRA</name>
<dbReference type="PANTHER" id="PTHR45657:SF1">
    <property type="entry name" value="CRAL-TRIO DOMAIN-CONTAINING PROTEIN YKL091C-RELATED"/>
    <property type="match status" value="1"/>
</dbReference>
<dbReference type="Pfam" id="PF00650">
    <property type="entry name" value="CRAL_TRIO"/>
    <property type="match status" value="1"/>
</dbReference>
<feature type="region of interest" description="Disordered" evidence="1">
    <location>
        <begin position="1"/>
        <end position="41"/>
    </location>
</feature>
<accession>A0A9K3LZP6</accession>
<feature type="region of interest" description="Disordered" evidence="1">
    <location>
        <begin position="99"/>
        <end position="121"/>
    </location>
</feature>
<dbReference type="CDD" id="cd00170">
    <property type="entry name" value="SEC14"/>
    <property type="match status" value="1"/>
</dbReference>
<evidence type="ECO:0000313" key="3">
    <source>
        <dbReference type="EMBL" id="KAG7339170.1"/>
    </source>
</evidence>
<comment type="caution">
    <text evidence="4">The sequence shown here is derived from an EMBL/GenBank/DDBJ whole genome shotgun (WGS) entry which is preliminary data.</text>
</comment>
<dbReference type="OrthoDB" id="44557at2759"/>
<evidence type="ECO:0000256" key="1">
    <source>
        <dbReference type="SAM" id="MobiDB-lite"/>
    </source>
</evidence>
<feature type="domain" description="CRAL-TRIO" evidence="2">
    <location>
        <begin position="234"/>
        <end position="409"/>
    </location>
</feature>
<reference evidence="4" key="2">
    <citation type="submission" date="2021-04" db="EMBL/GenBank/DDBJ databases">
        <authorList>
            <person name="Podell S."/>
        </authorList>
    </citation>
    <scope>NUCLEOTIDE SEQUENCE</scope>
    <source>
        <strain evidence="4">Hildebrandi</strain>
    </source>
</reference>
<protein>
    <submittedName>
        <fullName evidence="4">CRAL-TRIO domain containing protein</fullName>
    </submittedName>
    <submittedName>
        <fullName evidence="3">CRAL/TRIO domain containing protein</fullName>
    </submittedName>
</protein>
<proteinExistence type="predicted"/>
<sequence length="529" mass="58195">MGCLASKEASAMETSPRATNDGSPVMDDNKAAASTTTAIIKEEDLNPQSYRDETDGEELVFFDALESFSLAIGNISYAPTSTMIPGGRGASVALPKSMLSKNPIPTKQPPDPSAPTPNKKGNIRQSVIEICEKLIHGNITIHGYPGQLDEAELNACLEFRDELKKRDSAYQEMVHAYSPAEDEAFALCRFLRARAFDVNAIFAMLEENKAVDVWKQAREEEFYYDLERVYNGCPLPVFMKLFPVVISGLAKNGATMFYFKPGGMDMNALECVATLPELVPYLWYMLHQGGISSMQREVEAHGNDKTVLSERIIVFDMRNISSSLFNTEFIKEAAKITACFPETMNRTYMLNVPTAFTMVWAVAKLFMEARTIAKIGFFAREARAKQDLLSFVDSNELLSDYGGTGPAFDDVLISRQAEVGACSRWVIECLTTTGHNSSITLELSSNEFASFFKVFSKGDNGAYVTVTAERDGSVVIPSTPVKRESDGPKGGHYSVTLDGSKLRGPDLFKIEVKGSAKEHYLVVVGVETA</sequence>
<reference evidence="4" key="1">
    <citation type="journal article" date="2021" name="Sci. Rep.">
        <title>Diploid genomic architecture of Nitzschia inconspicua, an elite biomass production diatom.</title>
        <authorList>
            <person name="Oliver A."/>
            <person name="Podell S."/>
            <person name="Pinowska A."/>
            <person name="Traller J.C."/>
            <person name="Smith S.R."/>
            <person name="McClure R."/>
            <person name="Beliaev A."/>
            <person name="Bohutskyi P."/>
            <person name="Hill E.A."/>
            <person name="Rabines A."/>
            <person name="Zheng H."/>
            <person name="Allen L.Z."/>
            <person name="Kuo A."/>
            <person name="Grigoriev I.V."/>
            <person name="Allen A.E."/>
            <person name="Hazlebeck D."/>
            <person name="Allen E.E."/>
        </authorList>
    </citation>
    <scope>NUCLEOTIDE SEQUENCE</scope>
    <source>
        <strain evidence="4">Hildebrandi</strain>
    </source>
</reference>
<evidence type="ECO:0000313" key="5">
    <source>
        <dbReference type="Proteomes" id="UP000693970"/>
    </source>
</evidence>
<dbReference type="PROSITE" id="PS50191">
    <property type="entry name" value="CRAL_TRIO"/>
    <property type="match status" value="1"/>
</dbReference>
<dbReference type="InterPro" id="IPR011074">
    <property type="entry name" value="CRAL/TRIO_N_dom"/>
</dbReference>
<dbReference type="Pfam" id="PF03765">
    <property type="entry name" value="CRAL_TRIO_N"/>
    <property type="match status" value="1"/>
</dbReference>
<dbReference type="AlphaFoldDB" id="A0A9K3LZP6"/>
<dbReference type="InterPro" id="IPR051026">
    <property type="entry name" value="PI/PC_transfer"/>
</dbReference>
<dbReference type="Proteomes" id="UP000693970">
    <property type="component" value="Unassembled WGS sequence"/>
</dbReference>
<keyword evidence="5" id="KW-1185">Reference proteome</keyword>
<dbReference type="SMART" id="SM00516">
    <property type="entry name" value="SEC14"/>
    <property type="match status" value="1"/>
</dbReference>
<gene>
    <name evidence="4" type="ORF">IV203_020113</name>
    <name evidence="3" type="ORF">IV203_020482</name>
</gene>
<dbReference type="EMBL" id="JAGRRH010000040">
    <property type="protein sequence ID" value="KAG7339170.1"/>
    <property type="molecule type" value="Genomic_DNA"/>
</dbReference>
<organism evidence="4 5">
    <name type="scientific">Nitzschia inconspicua</name>
    <dbReference type="NCBI Taxonomy" id="303405"/>
    <lineage>
        <taxon>Eukaryota</taxon>
        <taxon>Sar</taxon>
        <taxon>Stramenopiles</taxon>
        <taxon>Ochrophyta</taxon>
        <taxon>Bacillariophyta</taxon>
        <taxon>Bacillariophyceae</taxon>
        <taxon>Bacillariophycidae</taxon>
        <taxon>Bacillariales</taxon>
        <taxon>Bacillariaceae</taxon>
        <taxon>Nitzschia</taxon>
    </lineage>
</organism>
<dbReference type="PANTHER" id="PTHR45657">
    <property type="entry name" value="CRAL-TRIO DOMAIN-CONTAINING PROTEIN YKL091C-RELATED"/>
    <property type="match status" value="1"/>
</dbReference>
<feature type="compositionally biased region" description="Polar residues" evidence="1">
    <location>
        <begin position="12"/>
        <end position="22"/>
    </location>
</feature>
<dbReference type="EMBL" id="JAGRRH010000004">
    <property type="protein sequence ID" value="KAG7371543.1"/>
    <property type="molecule type" value="Genomic_DNA"/>
</dbReference>
<dbReference type="InterPro" id="IPR001251">
    <property type="entry name" value="CRAL-TRIO_dom"/>
</dbReference>
<feature type="compositionally biased region" description="Pro residues" evidence="1">
    <location>
        <begin position="106"/>
        <end position="115"/>
    </location>
</feature>
<evidence type="ECO:0000313" key="4">
    <source>
        <dbReference type="EMBL" id="KAG7371543.1"/>
    </source>
</evidence>